<evidence type="ECO:0000313" key="2">
    <source>
        <dbReference type="Proteomes" id="UP000314294"/>
    </source>
</evidence>
<comment type="caution">
    <text evidence="1">The sequence shown here is derived from an EMBL/GenBank/DDBJ whole genome shotgun (WGS) entry which is preliminary data.</text>
</comment>
<accession>A0A4Z2IMU9</accession>
<protein>
    <submittedName>
        <fullName evidence="1">Uncharacterized protein</fullName>
    </submittedName>
</protein>
<organism evidence="1 2">
    <name type="scientific">Liparis tanakae</name>
    <name type="common">Tanaka's snailfish</name>
    <dbReference type="NCBI Taxonomy" id="230148"/>
    <lineage>
        <taxon>Eukaryota</taxon>
        <taxon>Metazoa</taxon>
        <taxon>Chordata</taxon>
        <taxon>Craniata</taxon>
        <taxon>Vertebrata</taxon>
        <taxon>Euteleostomi</taxon>
        <taxon>Actinopterygii</taxon>
        <taxon>Neopterygii</taxon>
        <taxon>Teleostei</taxon>
        <taxon>Neoteleostei</taxon>
        <taxon>Acanthomorphata</taxon>
        <taxon>Eupercaria</taxon>
        <taxon>Perciformes</taxon>
        <taxon>Cottioidei</taxon>
        <taxon>Cottales</taxon>
        <taxon>Liparidae</taxon>
        <taxon>Liparis</taxon>
    </lineage>
</organism>
<dbReference type="EMBL" id="SRLO01000072">
    <property type="protein sequence ID" value="TNN78542.1"/>
    <property type="molecule type" value="Genomic_DNA"/>
</dbReference>
<proteinExistence type="predicted"/>
<name>A0A4Z2IMU9_9TELE</name>
<dbReference type="Proteomes" id="UP000314294">
    <property type="component" value="Unassembled WGS sequence"/>
</dbReference>
<gene>
    <name evidence="1" type="ORF">EYF80_011137</name>
</gene>
<dbReference type="AlphaFoldDB" id="A0A4Z2IMU9"/>
<evidence type="ECO:0000313" key="1">
    <source>
        <dbReference type="EMBL" id="TNN78542.1"/>
    </source>
</evidence>
<sequence>MRRVSYAVEYSLSAVHYLHCGCAQVCRRPFGLVAKGKVTAGWRGVVMDIGSKILPPPSEKMIRTAYFHHGQNTSNPVYSNEDAVLGPGGHPGYRCK</sequence>
<reference evidence="1 2" key="1">
    <citation type="submission" date="2019-03" db="EMBL/GenBank/DDBJ databases">
        <title>First draft genome of Liparis tanakae, snailfish: a comprehensive survey of snailfish specific genes.</title>
        <authorList>
            <person name="Kim W."/>
            <person name="Song I."/>
            <person name="Jeong J.-H."/>
            <person name="Kim D."/>
            <person name="Kim S."/>
            <person name="Ryu S."/>
            <person name="Song J.Y."/>
            <person name="Lee S.K."/>
        </authorList>
    </citation>
    <scope>NUCLEOTIDE SEQUENCE [LARGE SCALE GENOMIC DNA]</scope>
    <source>
        <tissue evidence="1">Muscle</tissue>
    </source>
</reference>
<keyword evidence="2" id="KW-1185">Reference proteome</keyword>